<keyword evidence="1" id="KW-0812">Transmembrane</keyword>
<evidence type="ECO:0000313" key="3">
    <source>
        <dbReference type="Proteomes" id="UP000241960"/>
    </source>
</evidence>
<comment type="caution">
    <text evidence="2">The sequence shown here is derived from an EMBL/GenBank/DDBJ whole genome shotgun (WGS) entry which is preliminary data.</text>
</comment>
<keyword evidence="1" id="KW-1133">Transmembrane helix</keyword>
<organism evidence="2 3">
    <name type="scientific">Staphylococcus succinus</name>
    <dbReference type="NCBI Taxonomy" id="61015"/>
    <lineage>
        <taxon>Bacteria</taxon>
        <taxon>Bacillati</taxon>
        <taxon>Bacillota</taxon>
        <taxon>Bacilli</taxon>
        <taxon>Bacillales</taxon>
        <taxon>Staphylococcaceae</taxon>
        <taxon>Staphylococcus</taxon>
    </lineage>
</organism>
<proteinExistence type="predicted"/>
<feature type="transmembrane region" description="Helical" evidence="1">
    <location>
        <begin position="53"/>
        <end position="73"/>
    </location>
</feature>
<name>A0A9Q6HPY2_9STAP</name>
<keyword evidence="1" id="KW-0472">Membrane</keyword>
<evidence type="ECO:0000256" key="1">
    <source>
        <dbReference type="SAM" id="Phobius"/>
    </source>
</evidence>
<gene>
    <name evidence="2" type="ORF">BU058_06705</name>
</gene>
<dbReference type="RefSeq" id="WP_073504667.1">
    <property type="nucleotide sequence ID" value="NZ_PZFQ01000017.1"/>
</dbReference>
<sequence length="79" mass="9187">MYINYWKNAFDYKGTSSLINLIWCIVINIAVLVLIMVSGLFVPITWENTVVDIYYLVLLIMFIPTVSMVVRVVHSFIKK</sequence>
<dbReference type="Proteomes" id="UP000241960">
    <property type="component" value="Unassembled WGS sequence"/>
</dbReference>
<dbReference type="EMBL" id="PZFQ01000017">
    <property type="protein sequence ID" value="PTI75778.1"/>
    <property type="molecule type" value="Genomic_DNA"/>
</dbReference>
<evidence type="ECO:0000313" key="2">
    <source>
        <dbReference type="EMBL" id="PTI75778.1"/>
    </source>
</evidence>
<accession>A0A9Q6HPY2</accession>
<dbReference type="AlphaFoldDB" id="A0A9Q6HPY2"/>
<protein>
    <submittedName>
        <fullName evidence="2">Uncharacterized protein</fullName>
    </submittedName>
</protein>
<feature type="transmembrane region" description="Helical" evidence="1">
    <location>
        <begin position="21"/>
        <end position="41"/>
    </location>
</feature>
<reference evidence="2 3" key="1">
    <citation type="journal article" date="2016" name="Front. Microbiol.">
        <title>Comprehensive Phylogenetic Analysis of Bovine Non-aureus Staphylococci Species Based on Whole-Genome Sequencing.</title>
        <authorList>
            <person name="Naushad S."/>
            <person name="Barkema H.W."/>
            <person name="Luby C."/>
            <person name="Condas L.A."/>
            <person name="Nobrega D.B."/>
            <person name="Carson D.A."/>
            <person name="De Buck J."/>
        </authorList>
    </citation>
    <scope>NUCLEOTIDE SEQUENCE [LARGE SCALE GENOMIC DNA]</scope>
    <source>
        <strain evidence="2 3">SNUC 1231</strain>
    </source>
</reference>